<dbReference type="EMBL" id="CAUJNA010001146">
    <property type="protein sequence ID" value="CAJ1384731.1"/>
    <property type="molecule type" value="Genomic_DNA"/>
</dbReference>
<sequence>MFWLLAVGTVAICADAMDQADSSGALRGARHLQVKDSTNLFEPQCKPGYVDVTGGQAYYWSCAFYCEGGAYFSTPFCRCACQLPQTGGEQPVVTAPPSTTSAASYAPGGVIVTTATSSTAAPNAPVHEVPVGELDEWEYTPPSLGYGVQTPAPQHQAAPRNADNMDLMVLVLGIGGGIIAATCAVLVWVNLMGCPCLRRKRGNSIAKPPVLKMHSPQETCPQPLQVDPPSRRSSVSTGSSSRELRPGSSKQSSNTVFSEASGRQVRVSWKINAGNELPGGRLQLPASKNSCTSTSTRSASKGSCCSNASGGREGHWAFKGPSNQSPSELQDRPRKLSKVGLQ</sequence>
<feature type="signal peptide" evidence="3">
    <location>
        <begin position="1"/>
        <end position="16"/>
    </location>
</feature>
<dbReference type="Proteomes" id="UP001178507">
    <property type="component" value="Unassembled WGS sequence"/>
</dbReference>
<keyword evidence="5" id="KW-1185">Reference proteome</keyword>
<dbReference type="AlphaFoldDB" id="A0AA36IDH1"/>
<feature type="compositionally biased region" description="Low complexity" evidence="1">
    <location>
        <begin position="231"/>
        <end position="241"/>
    </location>
</feature>
<evidence type="ECO:0000313" key="5">
    <source>
        <dbReference type="Proteomes" id="UP001178507"/>
    </source>
</evidence>
<keyword evidence="2" id="KW-0472">Membrane</keyword>
<feature type="region of interest" description="Disordered" evidence="1">
    <location>
        <begin position="207"/>
        <end position="259"/>
    </location>
</feature>
<feature type="chain" id="PRO_5041288850" evidence="3">
    <location>
        <begin position="17"/>
        <end position="342"/>
    </location>
</feature>
<feature type="compositionally biased region" description="Polar residues" evidence="1">
    <location>
        <begin position="286"/>
        <end position="309"/>
    </location>
</feature>
<evidence type="ECO:0000256" key="1">
    <source>
        <dbReference type="SAM" id="MobiDB-lite"/>
    </source>
</evidence>
<evidence type="ECO:0000313" key="4">
    <source>
        <dbReference type="EMBL" id="CAJ1384731.1"/>
    </source>
</evidence>
<feature type="transmembrane region" description="Helical" evidence="2">
    <location>
        <begin position="167"/>
        <end position="191"/>
    </location>
</feature>
<reference evidence="4" key="1">
    <citation type="submission" date="2023-08" db="EMBL/GenBank/DDBJ databases">
        <authorList>
            <person name="Chen Y."/>
            <person name="Shah S."/>
            <person name="Dougan E. K."/>
            <person name="Thang M."/>
            <person name="Chan C."/>
        </authorList>
    </citation>
    <scope>NUCLEOTIDE SEQUENCE</scope>
</reference>
<feature type="region of interest" description="Disordered" evidence="1">
    <location>
        <begin position="276"/>
        <end position="342"/>
    </location>
</feature>
<proteinExistence type="predicted"/>
<name>A0AA36IDH1_9DINO</name>
<comment type="caution">
    <text evidence="4">The sequence shown here is derived from an EMBL/GenBank/DDBJ whole genome shotgun (WGS) entry which is preliminary data.</text>
</comment>
<organism evidence="4 5">
    <name type="scientific">Effrenium voratum</name>
    <dbReference type="NCBI Taxonomy" id="2562239"/>
    <lineage>
        <taxon>Eukaryota</taxon>
        <taxon>Sar</taxon>
        <taxon>Alveolata</taxon>
        <taxon>Dinophyceae</taxon>
        <taxon>Suessiales</taxon>
        <taxon>Symbiodiniaceae</taxon>
        <taxon>Effrenium</taxon>
    </lineage>
</organism>
<feature type="compositionally biased region" description="Polar residues" evidence="1">
    <location>
        <begin position="248"/>
        <end position="258"/>
    </location>
</feature>
<accession>A0AA36IDH1</accession>
<evidence type="ECO:0000256" key="2">
    <source>
        <dbReference type="SAM" id="Phobius"/>
    </source>
</evidence>
<keyword evidence="2" id="KW-0812">Transmembrane</keyword>
<evidence type="ECO:0000256" key="3">
    <source>
        <dbReference type="SAM" id="SignalP"/>
    </source>
</evidence>
<protein>
    <submittedName>
        <fullName evidence="4">Uncharacterized protein</fullName>
    </submittedName>
</protein>
<keyword evidence="3" id="KW-0732">Signal</keyword>
<keyword evidence="2" id="KW-1133">Transmembrane helix</keyword>
<gene>
    <name evidence="4" type="ORF">EVOR1521_LOCUS11533</name>
</gene>